<dbReference type="SUPFAM" id="SSF56219">
    <property type="entry name" value="DNase I-like"/>
    <property type="match status" value="1"/>
</dbReference>
<evidence type="ECO:0000313" key="2">
    <source>
        <dbReference type="EMBL" id="CAD7266087.1"/>
    </source>
</evidence>
<accession>A0A7R9B4H4</accession>
<feature type="compositionally biased region" description="Polar residues" evidence="1">
    <location>
        <begin position="322"/>
        <end position="331"/>
    </location>
</feature>
<feature type="region of interest" description="Disordered" evidence="1">
    <location>
        <begin position="322"/>
        <end position="355"/>
    </location>
</feature>
<proteinExistence type="predicted"/>
<protein>
    <recommendedName>
        <fullName evidence="3">Reverse transcriptase</fullName>
    </recommendedName>
</protein>
<reference evidence="2" key="1">
    <citation type="submission" date="2020-11" db="EMBL/GenBank/DDBJ databases">
        <authorList>
            <person name="Tran Van P."/>
        </authorList>
    </citation>
    <scope>NUCLEOTIDE SEQUENCE</scope>
</reference>
<sequence>MTNTNEIVVKDILRVLIWNANGILTQAKELEDIFKTYSIDIALINETNLHPEKIYTSTDTQVIGQIGPKAREQTLTDTLHDLQEIEMKEQADAVLQLLTTTVQEAYRVNTNKTSIQHDLRQPDPDLDFLIVQKREARRDWQTYRAPQHRMAYNRLRAQVRRRVRDIRLHSWNTNKSVTAIHGERGMVYKSPEMAEAIAESLEKQFKTNDEPQKHDFTRDVARTVRDFLETPNDTRAEDWLSNWRIKVNPTKSAAVILAKGRKTLPAPLTLFDTEIPLQDEVKYLGITIDKKLTWRSHVDKTNSKSMDDLDWKNCQDGYSVSGNSRTASARLSKSAERKTAPATLGGKTIDLEGSR</sequence>
<gene>
    <name evidence="2" type="ORF">TSIB3V08_LOCUS10114</name>
</gene>
<evidence type="ECO:0000256" key="1">
    <source>
        <dbReference type="SAM" id="MobiDB-lite"/>
    </source>
</evidence>
<dbReference type="EMBL" id="OC006392">
    <property type="protein sequence ID" value="CAD7266087.1"/>
    <property type="molecule type" value="Genomic_DNA"/>
</dbReference>
<dbReference type="InterPro" id="IPR036691">
    <property type="entry name" value="Endo/exonu/phosph_ase_sf"/>
</dbReference>
<name>A0A7R9B4H4_TIMSH</name>
<evidence type="ECO:0008006" key="3">
    <source>
        <dbReference type="Google" id="ProtNLM"/>
    </source>
</evidence>
<organism evidence="2">
    <name type="scientific">Timema shepardi</name>
    <name type="common">Walking stick</name>
    <dbReference type="NCBI Taxonomy" id="629360"/>
    <lineage>
        <taxon>Eukaryota</taxon>
        <taxon>Metazoa</taxon>
        <taxon>Ecdysozoa</taxon>
        <taxon>Arthropoda</taxon>
        <taxon>Hexapoda</taxon>
        <taxon>Insecta</taxon>
        <taxon>Pterygota</taxon>
        <taxon>Neoptera</taxon>
        <taxon>Polyneoptera</taxon>
        <taxon>Phasmatodea</taxon>
        <taxon>Timematodea</taxon>
        <taxon>Timematoidea</taxon>
        <taxon>Timematidae</taxon>
        <taxon>Timema</taxon>
    </lineage>
</organism>
<dbReference type="AlphaFoldDB" id="A0A7R9B4H4"/>